<evidence type="ECO:0000313" key="3">
    <source>
        <dbReference type="Proteomes" id="UP000749040"/>
    </source>
</evidence>
<accession>A0ABS2TZZ5</accession>
<dbReference type="RefSeq" id="WP_205361407.1">
    <property type="nucleotide sequence ID" value="NZ_JADKYB010000021.1"/>
</dbReference>
<comment type="caution">
    <text evidence="2">The sequence shown here is derived from an EMBL/GenBank/DDBJ whole genome shotgun (WGS) entry which is preliminary data.</text>
</comment>
<evidence type="ECO:0000256" key="1">
    <source>
        <dbReference type="SAM" id="Phobius"/>
    </source>
</evidence>
<feature type="transmembrane region" description="Helical" evidence="1">
    <location>
        <begin position="73"/>
        <end position="92"/>
    </location>
</feature>
<keyword evidence="1" id="KW-1133">Transmembrane helix</keyword>
<feature type="transmembrane region" description="Helical" evidence="1">
    <location>
        <begin position="104"/>
        <end position="123"/>
    </location>
</feature>
<feature type="transmembrane region" description="Helical" evidence="1">
    <location>
        <begin position="6"/>
        <end position="26"/>
    </location>
</feature>
<dbReference type="Proteomes" id="UP000749040">
    <property type="component" value="Unassembled WGS sequence"/>
</dbReference>
<feature type="transmembrane region" description="Helical" evidence="1">
    <location>
        <begin position="38"/>
        <end position="61"/>
    </location>
</feature>
<keyword evidence="1" id="KW-0472">Membrane</keyword>
<protein>
    <submittedName>
        <fullName evidence="2">Uncharacterized protein</fullName>
    </submittedName>
</protein>
<evidence type="ECO:0000313" key="2">
    <source>
        <dbReference type="EMBL" id="MBM9508918.1"/>
    </source>
</evidence>
<keyword evidence="3" id="KW-1185">Reference proteome</keyword>
<organism evidence="2 3">
    <name type="scientific">Actinacidiphila acididurans</name>
    <dbReference type="NCBI Taxonomy" id="2784346"/>
    <lineage>
        <taxon>Bacteria</taxon>
        <taxon>Bacillati</taxon>
        <taxon>Actinomycetota</taxon>
        <taxon>Actinomycetes</taxon>
        <taxon>Kitasatosporales</taxon>
        <taxon>Streptomycetaceae</taxon>
        <taxon>Actinacidiphila</taxon>
    </lineage>
</organism>
<dbReference type="EMBL" id="JADKYB010000021">
    <property type="protein sequence ID" value="MBM9508918.1"/>
    <property type="molecule type" value="Genomic_DNA"/>
</dbReference>
<sequence>MMFSATVVSELATAIGGLAPVAAWMWRGERPTISPVIAPALAYFGILGLVFATLAVVLRWVDGTGSSNDLPRLLAVALGLGTALLGSLPLTAGATDPEERERRLTALVGVLAGVSACAAMAFLA</sequence>
<keyword evidence="1" id="KW-0812">Transmembrane</keyword>
<gene>
    <name evidence="2" type="ORF">ITX44_31090</name>
</gene>
<reference evidence="2 3" key="1">
    <citation type="submission" date="2021-01" db="EMBL/GenBank/DDBJ databases">
        <title>Streptomyces acididurans sp. nov., isolated from a peat swamp forest soil.</title>
        <authorList>
            <person name="Chantavorakit T."/>
            <person name="Duangmal K."/>
        </authorList>
    </citation>
    <scope>NUCLEOTIDE SEQUENCE [LARGE SCALE GENOMIC DNA]</scope>
    <source>
        <strain evidence="2 3">KK5PA1</strain>
    </source>
</reference>
<proteinExistence type="predicted"/>
<name>A0ABS2TZZ5_9ACTN</name>